<keyword evidence="10" id="KW-1185">Reference proteome</keyword>
<dbReference type="PROSITE" id="PS51635">
    <property type="entry name" value="PNPLA"/>
    <property type="match status" value="1"/>
</dbReference>
<dbReference type="CDD" id="cd07214">
    <property type="entry name" value="Pat17_isozyme_like"/>
    <property type="match status" value="1"/>
</dbReference>
<feature type="active site" description="Proton acceptor" evidence="6">
    <location>
        <position position="221"/>
    </location>
</feature>
<organism evidence="9 10">
    <name type="scientific">Thlaspi arvense</name>
    <name type="common">Field penny-cress</name>
    <dbReference type="NCBI Taxonomy" id="13288"/>
    <lineage>
        <taxon>Eukaryota</taxon>
        <taxon>Viridiplantae</taxon>
        <taxon>Streptophyta</taxon>
        <taxon>Embryophyta</taxon>
        <taxon>Tracheophyta</taxon>
        <taxon>Spermatophyta</taxon>
        <taxon>Magnoliopsida</taxon>
        <taxon>eudicotyledons</taxon>
        <taxon>Gunneridae</taxon>
        <taxon>Pentapetalae</taxon>
        <taxon>rosids</taxon>
        <taxon>malvids</taxon>
        <taxon>Brassicales</taxon>
        <taxon>Brassicaceae</taxon>
        <taxon>Thlaspideae</taxon>
        <taxon>Thlaspi</taxon>
    </lineage>
</organism>
<evidence type="ECO:0000256" key="7">
    <source>
        <dbReference type="RuleBase" id="RU361262"/>
    </source>
</evidence>
<feature type="short sequence motif" description="DGA/G" evidence="6">
    <location>
        <begin position="221"/>
        <end position="223"/>
    </location>
</feature>
<dbReference type="SUPFAM" id="SSF52151">
    <property type="entry name" value="FabD/lysophospholipase-like"/>
    <property type="match status" value="1"/>
</dbReference>
<dbReference type="EC" id="3.1.1.-" evidence="7"/>
<evidence type="ECO:0000259" key="8">
    <source>
        <dbReference type="PROSITE" id="PS51635"/>
    </source>
</evidence>
<dbReference type="InterPro" id="IPR016035">
    <property type="entry name" value="Acyl_Trfase/lysoPLipase"/>
</dbReference>
<dbReference type="GO" id="GO:0047372">
    <property type="term" value="F:monoacylglycerol lipase activity"/>
    <property type="evidence" value="ECO:0007669"/>
    <property type="project" value="TreeGrafter"/>
</dbReference>
<evidence type="ECO:0000256" key="3">
    <source>
        <dbReference type="ARBA" id="ARBA00022821"/>
    </source>
</evidence>
<comment type="similarity">
    <text evidence="1 7">Belongs to the patatin family.</text>
</comment>
<gene>
    <name evidence="9" type="ORF">TAV2_LOCUS23105</name>
</gene>
<dbReference type="PANTHER" id="PTHR32176">
    <property type="entry name" value="XYLOSE ISOMERASE"/>
    <property type="match status" value="1"/>
</dbReference>
<feature type="domain" description="PNPLA" evidence="8">
    <location>
        <begin position="23"/>
        <end position="234"/>
    </location>
</feature>
<reference evidence="9 10" key="1">
    <citation type="submission" date="2022-03" db="EMBL/GenBank/DDBJ databases">
        <authorList>
            <person name="Nunn A."/>
            <person name="Chopra R."/>
            <person name="Nunn A."/>
            <person name="Contreras Garrido A."/>
        </authorList>
    </citation>
    <scope>NUCLEOTIDE SEQUENCE [LARGE SCALE GENOMIC DNA]</scope>
</reference>
<dbReference type="Pfam" id="PF01734">
    <property type="entry name" value="Patatin"/>
    <property type="match status" value="1"/>
</dbReference>
<evidence type="ECO:0000256" key="2">
    <source>
        <dbReference type="ARBA" id="ARBA00022801"/>
    </source>
</evidence>
<evidence type="ECO:0000256" key="1">
    <source>
        <dbReference type="ARBA" id="ARBA00010240"/>
    </source>
</evidence>
<evidence type="ECO:0000256" key="6">
    <source>
        <dbReference type="PROSITE-ProRule" id="PRU01161"/>
    </source>
</evidence>
<dbReference type="PANTHER" id="PTHR32176:SF89">
    <property type="entry name" value="PATATIN-LIKE PROTEIN 1-RELATED"/>
    <property type="match status" value="1"/>
</dbReference>
<dbReference type="GO" id="GO:0004620">
    <property type="term" value="F:phospholipase activity"/>
    <property type="evidence" value="ECO:0007669"/>
    <property type="project" value="TreeGrafter"/>
</dbReference>
<comment type="domain">
    <text evidence="7">The nitrogen atoms of the two glycine residues in the GGXR motif define the oxyanion hole, and stabilize the oxyanion that forms during the nucleophilic attack by the catalytic serine during substrate cleavage.</text>
</comment>
<name>A0AAU9T1T7_THLAR</name>
<evidence type="ECO:0000256" key="5">
    <source>
        <dbReference type="ARBA" id="ARBA00023098"/>
    </source>
</evidence>
<keyword evidence="3" id="KW-0611">Plant defense</keyword>
<evidence type="ECO:0000313" key="9">
    <source>
        <dbReference type="EMBL" id="CAH2076318.1"/>
    </source>
</evidence>
<feature type="active site" description="Nucleophile" evidence="6">
    <location>
        <position position="67"/>
    </location>
</feature>
<dbReference type="Gene3D" id="3.40.1090.10">
    <property type="entry name" value="Cytosolic phospholipase A2 catalytic domain"/>
    <property type="match status" value="1"/>
</dbReference>
<accession>A0AAU9T1T7</accession>
<proteinExistence type="inferred from homology"/>
<sequence>MEKNSSCKRYNKPPACGTLVTILSLDGGGVRGIIAGVILAYLEKQLQEIDGEDVRLADYFDVVAGTSTGGLMTAMLTVPDETGRPHFAAKDIVPFYLEHCPKIFPQPQHSECRGLAALLPKLPKLLSGPKYNGKYLRKLLSTLLGETRLHQTLTNVVIPTFDIKKLQPTIFSSYQTLVDPSLDVKLSDICVGTSSAPTFFPPHYFSNEDSQGKTSEFHLVDGAVTANNPTLVAMTAVTKQIVKNNPDMGKLKPLGYDKFLVISVGTGSTKKVENYNAKKAAKWGIISWLYDDGSTPILDITLESSRDMIHYHSSVLFKALQSEDKYLRIDDDTLEGDASSMDLATKSNLENLVKIGEKVLKNRVMQMNIDTGVYEPIPENVTNEEELKRFAKILSDERKLRRMRSDTMIEDLSN</sequence>
<keyword evidence="2 6" id="KW-0378">Hydrolase</keyword>
<protein>
    <recommendedName>
        <fullName evidence="7">Patatin</fullName>
        <ecNumber evidence="7">3.1.1.-</ecNumber>
    </recommendedName>
</protein>
<comment type="function">
    <text evidence="7">Lipolytic acyl hydrolase (LAH).</text>
</comment>
<feature type="short sequence motif" description="GXSXG" evidence="6">
    <location>
        <begin position="65"/>
        <end position="69"/>
    </location>
</feature>
<dbReference type="EMBL" id="OU466863">
    <property type="protein sequence ID" value="CAH2076318.1"/>
    <property type="molecule type" value="Genomic_DNA"/>
</dbReference>
<evidence type="ECO:0000256" key="4">
    <source>
        <dbReference type="ARBA" id="ARBA00022963"/>
    </source>
</evidence>
<evidence type="ECO:0000313" key="10">
    <source>
        <dbReference type="Proteomes" id="UP000836841"/>
    </source>
</evidence>
<dbReference type="GO" id="GO:0016042">
    <property type="term" value="P:lipid catabolic process"/>
    <property type="evidence" value="ECO:0007669"/>
    <property type="project" value="UniProtKB-UniRule"/>
</dbReference>
<dbReference type="InterPro" id="IPR002641">
    <property type="entry name" value="PNPLA_dom"/>
</dbReference>
<keyword evidence="5 6" id="KW-0443">Lipid metabolism</keyword>
<keyword evidence="4 6" id="KW-0442">Lipid degradation</keyword>
<dbReference type="FunFam" id="3.40.1090.10:FF:000005">
    <property type="entry name" value="Patatin"/>
    <property type="match status" value="1"/>
</dbReference>
<dbReference type="GO" id="GO:0006952">
    <property type="term" value="P:defense response"/>
    <property type="evidence" value="ECO:0007669"/>
    <property type="project" value="UniProtKB-KW"/>
</dbReference>
<dbReference type="AlphaFoldDB" id="A0AAU9T1T7"/>
<feature type="short sequence motif" description="GXGXXG" evidence="6">
    <location>
        <begin position="27"/>
        <end position="32"/>
    </location>
</feature>
<dbReference type="Proteomes" id="UP000836841">
    <property type="component" value="Chromosome 7"/>
</dbReference>